<dbReference type="SUPFAM" id="SSF48452">
    <property type="entry name" value="TPR-like"/>
    <property type="match status" value="1"/>
</dbReference>
<evidence type="ECO:0000256" key="5">
    <source>
        <dbReference type="ARBA" id="ARBA00023237"/>
    </source>
</evidence>
<keyword evidence="5" id="KW-0998">Cell outer membrane</keyword>
<dbReference type="Pfam" id="PF14322">
    <property type="entry name" value="SusD-like_3"/>
    <property type="match status" value="1"/>
</dbReference>
<dbReference type="GO" id="GO:0009279">
    <property type="term" value="C:cell outer membrane"/>
    <property type="evidence" value="ECO:0007669"/>
    <property type="project" value="UniProtKB-SubCell"/>
</dbReference>
<evidence type="ECO:0000256" key="3">
    <source>
        <dbReference type="ARBA" id="ARBA00022729"/>
    </source>
</evidence>
<protein>
    <submittedName>
        <fullName evidence="8">RagB/SusD family nutrient uptake outer membrane protein</fullName>
    </submittedName>
</protein>
<dbReference type="InterPro" id="IPR012944">
    <property type="entry name" value="SusD_RagB_dom"/>
</dbReference>
<sequence length="533" mass="60067">MKNLINIATGVILSLTILTSCHKLDLEVKTQLTPETFPQTDQHFIQLTGQVYVQLRQGITTDYFFMQSLSTDESIMPARGGNWYDGGRYEQHHKHTWDPDNGHVSSGWGWLSSVISKANQSLFLLKDAPESTAKTTALAEVRATRALAFFMMMDLWGNIPIVTTFGETTSPETKSRTEVFNFIEAELKEVLPSLSSVVGAATYGRPTKYTANAILAKMYLNAEVYTGIQRYTDAVAQCDAIITAAGSPFALESDYKKMFFIDNGSQIKEFIFALPFDPGFSNGYLFFARYSLPRSLQAKFSLKHTPSAPMSTLPEYYANFNDPNDKRNTQWIKGPQFLFSGAPVNVSTTKKGYDQFYTGADGATPITYQVDITPNVTLRDASRPFDAGNDEIAWNMGYRNNKFYCDSTSSNRNQNNDFPMFRYSDILLMKAEAILRGAAPTQGQTALSLVNQLRAVRTTSTPWASVTLEDLYKERCREFAWECWHRNDMIRFGKYEGTWGFKTNSDVRRRLMPIPASARVLNPKLTQNDGYAQ</sequence>
<evidence type="ECO:0000313" key="8">
    <source>
        <dbReference type="EMBL" id="TCC98948.1"/>
    </source>
</evidence>
<dbReference type="InterPro" id="IPR011990">
    <property type="entry name" value="TPR-like_helical_dom_sf"/>
</dbReference>
<dbReference type="EMBL" id="SJSL01000006">
    <property type="protein sequence ID" value="TCC98948.1"/>
    <property type="molecule type" value="Genomic_DNA"/>
</dbReference>
<dbReference type="Proteomes" id="UP000293347">
    <property type="component" value="Unassembled WGS sequence"/>
</dbReference>
<keyword evidence="3" id="KW-0732">Signal</keyword>
<organism evidence="8 9">
    <name type="scientific">Pedobacter psychroterrae</name>
    <dbReference type="NCBI Taxonomy" id="2530453"/>
    <lineage>
        <taxon>Bacteria</taxon>
        <taxon>Pseudomonadati</taxon>
        <taxon>Bacteroidota</taxon>
        <taxon>Sphingobacteriia</taxon>
        <taxon>Sphingobacteriales</taxon>
        <taxon>Sphingobacteriaceae</taxon>
        <taxon>Pedobacter</taxon>
    </lineage>
</organism>
<dbReference type="InterPro" id="IPR033985">
    <property type="entry name" value="SusD-like_N"/>
</dbReference>
<comment type="caution">
    <text evidence="8">The sequence shown here is derived from an EMBL/GenBank/DDBJ whole genome shotgun (WGS) entry which is preliminary data.</text>
</comment>
<name>A0A4R0NFL5_9SPHI</name>
<evidence type="ECO:0000259" key="6">
    <source>
        <dbReference type="Pfam" id="PF07980"/>
    </source>
</evidence>
<dbReference type="OrthoDB" id="9783641at2"/>
<evidence type="ECO:0000256" key="2">
    <source>
        <dbReference type="ARBA" id="ARBA00006275"/>
    </source>
</evidence>
<comment type="subcellular location">
    <subcellularLocation>
        <location evidence="1">Cell outer membrane</location>
    </subcellularLocation>
</comment>
<keyword evidence="9" id="KW-1185">Reference proteome</keyword>
<dbReference type="Pfam" id="PF07980">
    <property type="entry name" value="SusD_RagB"/>
    <property type="match status" value="1"/>
</dbReference>
<accession>A0A4R0NFL5</accession>
<keyword evidence="4" id="KW-0472">Membrane</keyword>
<gene>
    <name evidence="8" type="ORF">EZ437_17580</name>
</gene>
<dbReference type="PROSITE" id="PS51257">
    <property type="entry name" value="PROKAR_LIPOPROTEIN"/>
    <property type="match status" value="1"/>
</dbReference>
<feature type="domain" description="SusD-like N-terminal" evidence="7">
    <location>
        <begin position="88"/>
        <end position="220"/>
    </location>
</feature>
<evidence type="ECO:0000256" key="1">
    <source>
        <dbReference type="ARBA" id="ARBA00004442"/>
    </source>
</evidence>
<evidence type="ECO:0000313" key="9">
    <source>
        <dbReference type="Proteomes" id="UP000293347"/>
    </source>
</evidence>
<proteinExistence type="inferred from homology"/>
<dbReference type="AlphaFoldDB" id="A0A4R0NFL5"/>
<dbReference type="RefSeq" id="WP_131597379.1">
    <property type="nucleotide sequence ID" value="NZ_SJSL01000006.1"/>
</dbReference>
<feature type="domain" description="RagB/SusD" evidence="6">
    <location>
        <begin position="388"/>
        <end position="500"/>
    </location>
</feature>
<dbReference type="Gene3D" id="1.25.40.390">
    <property type="match status" value="1"/>
</dbReference>
<evidence type="ECO:0000256" key="4">
    <source>
        <dbReference type="ARBA" id="ARBA00023136"/>
    </source>
</evidence>
<reference evidence="8 9" key="1">
    <citation type="submission" date="2019-02" db="EMBL/GenBank/DDBJ databases">
        <title>Pedobacter sp. RP-1-14 sp. nov., isolated from Arctic soil.</title>
        <authorList>
            <person name="Dahal R.H."/>
        </authorList>
    </citation>
    <scope>NUCLEOTIDE SEQUENCE [LARGE SCALE GENOMIC DNA]</scope>
    <source>
        <strain evidence="8 9">RP-1-14</strain>
    </source>
</reference>
<evidence type="ECO:0000259" key="7">
    <source>
        <dbReference type="Pfam" id="PF14322"/>
    </source>
</evidence>
<comment type="similarity">
    <text evidence="2">Belongs to the SusD family.</text>
</comment>